<evidence type="ECO:0000313" key="2">
    <source>
        <dbReference type="Proteomes" id="UP001482620"/>
    </source>
</evidence>
<name>A0ABV0TEN4_9TELE</name>
<dbReference type="EMBL" id="JAHRIQ010032926">
    <property type="protein sequence ID" value="MEQ2231349.1"/>
    <property type="molecule type" value="Genomic_DNA"/>
</dbReference>
<proteinExistence type="predicted"/>
<evidence type="ECO:0000313" key="1">
    <source>
        <dbReference type="EMBL" id="MEQ2231349.1"/>
    </source>
</evidence>
<organism evidence="1 2">
    <name type="scientific">Ilyodon furcidens</name>
    <name type="common">goldbreast splitfin</name>
    <dbReference type="NCBI Taxonomy" id="33524"/>
    <lineage>
        <taxon>Eukaryota</taxon>
        <taxon>Metazoa</taxon>
        <taxon>Chordata</taxon>
        <taxon>Craniata</taxon>
        <taxon>Vertebrata</taxon>
        <taxon>Euteleostomi</taxon>
        <taxon>Actinopterygii</taxon>
        <taxon>Neopterygii</taxon>
        <taxon>Teleostei</taxon>
        <taxon>Neoteleostei</taxon>
        <taxon>Acanthomorphata</taxon>
        <taxon>Ovalentaria</taxon>
        <taxon>Atherinomorphae</taxon>
        <taxon>Cyprinodontiformes</taxon>
        <taxon>Goodeidae</taxon>
        <taxon>Ilyodon</taxon>
    </lineage>
</organism>
<reference evidence="1 2" key="1">
    <citation type="submission" date="2021-06" db="EMBL/GenBank/DDBJ databases">
        <authorList>
            <person name="Palmer J.M."/>
        </authorList>
    </citation>
    <scope>NUCLEOTIDE SEQUENCE [LARGE SCALE GENOMIC DNA]</scope>
    <source>
        <strain evidence="2">if_2019</strain>
        <tissue evidence="1">Muscle</tissue>
    </source>
</reference>
<dbReference type="Proteomes" id="UP001482620">
    <property type="component" value="Unassembled WGS sequence"/>
</dbReference>
<comment type="caution">
    <text evidence="1">The sequence shown here is derived from an EMBL/GenBank/DDBJ whole genome shotgun (WGS) entry which is preliminary data.</text>
</comment>
<protein>
    <submittedName>
        <fullName evidence="1">Uncharacterized protein</fullName>
    </submittedName>
</protein>
<sequence>MICCFQYQVKRVWCPDTLQPASWVLTGYCFFHIKPAGTAQSLLGLNGCRAFLKKPVERKMKLPCHSFSASTPLYYRGKLEFKSSVTCVLSAANKNISDEMASNVINKQHFFYIFLTIATQLGGYNPKYN</sequence>
<accession>A0ABV0TEN4</accession>
<keyword evidence="2" id="KW-1185">Reference proteome</keyword>
<gene>
    <name evidence="1" type="ORF">ILYODFUR_038580</name>
</gene>